<dbReference type="InterPro" id="IPR012296">
    <property type="entry name" value="Nuclease_put_TT1808"/>
</dbReference>
<dbReference type="AlphaFoldDB" id="A0A1U7HM75"/>
<dbReference type="Gene3D" id="3.90.1570.10">
    <property type="entry name" value="tt1808, chain A"/>
    <property type="match status" value="1"/>
</dbReference>
<dbReference type="PANTHER" id="PTHR34107:SF1">
    <property type="entry name" value="SLL0198 PROTEIN"/>
    <property type="match status" value="1"/>
</dbReference>
<dbReference type="CDD" id="cd06260">
    <property type="entry name" value="DUF820-like"/>
    <property type="match status" value="1"/>
</dbReference>
<protein>
    <recommendedName>
        <fullName evidence="1">Putative restriction endonuclease domain-containing protein</fullName>
    </recommendedName>
</protein>
<name>A0A1U7HM75_9CHRO</name>
<keyword evidence="3" id="KW-1185">Reference proteome</keyword>
<dbReference type="RefSeq" id="WP_073550418.1">
    <property type="nucleotide sequence ID" value="NZ_CAWMVK010000004.1"/>
</dbReference>
<evidence type="ECO:0000259" key="1">
    <source>
        <dbReference type="Pfam" id="PF05685"/>
    </source>
</evidence>
<feature type="domain" description="Putative restriction endonuclease" evidence="1">
    <location>
        <begin position="10"/>
        <end position="177"/>
    </location>
</feature>
<sequence length="184" mass="21102">MNRTANQLSLQEFLDLPDSNDHYELVEGQLRPKMSPKYKHSTLQLRLSIALNQWCEQQKYGRVRPEWGVILQRQQKDWVPVPDLIYVSYERLPQAWNEDEPCPVVPELVIEIISPGQTFGEMTEKATDYLLAGVDQVWVVDTKAQSVTIFERDSLPQTIRSNGSISNSLLPGFVLNVSDLFDIV</sequence>
<dbReference type="InterPro" id="IPR011335">
    <property type="entry name" value="Restrct_endonuc-II-like"/>
</dbReference>
<organism evidence="2 3">
    <name type="scientific">Chroogloeocystis siderophila 5.2 s.c.1</name>
    <dbReference type="NCBI Taxonomy" id="247279"/>
    <lineage>
        <taxon>Bacteria</taxon>
        <taxon>Bacillati</taxon>
        <taxon>Cyanobacteriota</taxon>
        <taxon>Cyanophyceae</taxon>
        <taxon>Oscillatoriophycideae</taxon>
        <taxon>Chroococcales</taxon>
        <taxon>Chroococcaceae</taxon>
        <taxon>Chroogloeocystis</taxon>
    </lineage>
</organism>
<comment type="caution">
    <text evidence="2">The sequence shown here is derived from an EMBL/GenBank/DDBJ whole genome shotgun (WGS) entry which is preliminary data.</text>
</comment>
<dbReference type="Pfam" id="PF05685">
    <property type="entry name" value="Uma2"/>
    <property type="match status" value="1"/>
</dbReference>
<accession>A0A1U7HM75</accession>
<reference evidence="2 3" key="1">
    <citation type="submission" date="2016-11" db="EMBL/GenBank/DDBJ databases">
        <title>Draft Genome Sequences of Nine Cyanobacterial Strains from Diverse Habitats.</title>
        <authorList>
            <person name="Zhu T."/>
            <person name="Hou S."/>
            <person name="Lu X."/>
            <person name="Hess W.R."/>
        </authorList>
    </citation>
    <scope>NUCLEOTIDE SEQUENCE [LARGE SCALE GENOMIC DNA]</scope>
    <source>
        <strain evidence="2 3">5.2 s.c.1</strain>
    </source>
</reference>
<dbReference type="EMBL" id="MRCC01000012">
    <property type="protein sequence ID" value="OKH24693.1"/>
    <property type="molecule type" value="Genomic_DNA"/>
</dbReference>
<dbReference type="Proteomes" id="UP000185984">
    <property type="component" value="Unassembled WGS sequence"/>
</dbReference>
<gene>
    <name evidence="2" type="ORF">NIES1031_15435</name>
</gene>
<dbReference type="STRING" id="247279.NIES1031_15435"/>
<dbReference type="InterPro" id="IPR008538">
    <property type="entry name" value="Uma2"/>
</dbReference>
<dbReference type="PANTHER" id="PTHR34107">
    <property type="entry name" value="SLL0198 PROTEIN-RELATED"/>
    <property type="match status" value="1"/>
</dbReference>
<proteinExistence type="predicted"/>
<dbReference type="SUPFAM" id="SSF52980">
    <property type="entry name" value="Restriction endonuclease-like"/>
    <property type="match status" value="1"/>
</dbReference>
<dbReference type="OrthoDB" id="422405at2"/>
<evidence type="ECO:0000313" key="2">
    <source>
        <dbReference type="EMBL" id="OKH24693.1"/>
    </source>
</evidence>
<evidence type="ECO:0000313" key="3">
    <source>
        <dbReference type="Proteomes" id="UP000185984"/>
    </source>
</evidence>